<feature type="transmembrane region" description="Helical" evidence="9">
    <location>
        <begin position="199"/>
        <end position="218"/>
    </location>
</feature>
<accession>A0A367KFQ5</accession>
<dbReference type="Proteomes" id="UP000253551">
    <property type="component" value="Unassembled WGS sequence"/>
</dbReference>
<dbReference type="EMBL" id="PJQM01001776">
    <property type="protein sequence ID" value="RCI01045.1"/>
    <property type="molecule type" value="Genomic_DNA"/>
</dbReference>
<dbReference type="SUPFAM" id="SSF52833">
    <property type="entry name" value="Thioredoxin-like"/>
    <property type="match status" value="1"/>
</dbReference>
<keyword evidence="6" id="KW-0256">Endoplasmic reticulum</keyword>
<keyword evidence="12" id="KW-1185">Reference proteome</keyword>
<evidence type="ECO:0000256" key="8">
    <source>
        <dbReference type="ARBA" id="ARBA00023136"/>
    </source>
</evidence>
<keyword evidence="11" id="KW-0808">Transferase</keyword>
<evidence type="ECO:0000256" key="7">
    <source>
        <dbReference type="ARBA" id="ARBA00022989"/>
    </source>
</evidence>
<evidence type="ECO:0000256" key="10">
    <source>
        <dbReference type="SAM" id="SignalP"/>
    </source>
</evidence>
<dbReference type="Gene3D" id="3.40.30.10">
    <property type="entry name" value="Glutaredoxin"/>
    <property type="match status" value="1"/>
</dbReference>
<dbReference type="GO" id="GO:0016740">
    <property type="term" value="F:transferase activity"/>
    <property type="evidence" value="ECO:0007669"/>
    <property type="project" value="UniProtKB-KW"/>
</dbReference>
<evidence type="ECO:0000256" key="3">
    <source>
        <dbReference type="ARBA" id="ARBA00009561"/>
    </source>
</evidence>
<dbReference type="InterPro" id="IPR036249">
    <property type="entry name" value="Thioredoxin-like_sf"/>
</dbReference>
<comment type="similarity">
    <text evidence="3">Belongs to the OST3/OST6 family.</text>
</comment>
<comment type="caution">
    <text evidence="11">The sequence shown here is derived from an EMBL/GenBank/DDBJ whole genome shotgun (WGS) entry which is preliminary data.</text>
</comment>
<reference evidence="11 12" key="1">
    <citation type="journal article" date="2018" name="G3 (Bethesda)">
        <title>Phylogenetic and Phylogenomic Definition of Rhizopus Species.</title>
        <authorList>
            <person name="Gryganskyi A.P."/>
            <person name="Golan J."/>
            <person name="Dolatabadi S."/>
            <person name="Mondo S."/>
            <person name="Robb S."/>
            <person name="Idnurm A."/>
            <person name="Muszewska A."/>
            <person name="Steczkiewicz K."/>
            <person name="Masonjones S."/>
            <person name="Liao H.L."/>
            <person name="Gajdeczka M.T."/>
            <person name="Anike F."/>
            <person name="Vuek A."/>
            <person name="Anishchenko I.M."/>
            <person name="Voigt K."/>
            <person name="de Hoog G.S."/>
            <person name="Smith M.E."/>
            <person name="Heitman J."/>
            <person name="Vilgalys R."/>
            <person name="Stajich J.E."/>
        </authorList>
    </citation>
    <scope>NUCLEOTIDE SEQUENCE [LARGE SCALE GENOMIC DNA]</scope>
    <source>
        <strain evidence="11 12">LSU 92-RS-03</strain>
    </source>
</reference>
<protein>
    <submittedName>
        <fullName evidence="11">Oligosaccharyl transferase subunit ost3/OST6</fullName>
    </submittedName>
</protein>
<keyword evidence="4 9" id="KW-0812">Transmembrane</keyword>
<dbReference type="InterPro" id="IPR021149">
    <property type="entry name" value="OligosaccharylTrfase_OST3/OST6"/>
</dbReference>
<dbReference type="GO" id="GO:0008250">
    <property type="term" value="C:oligosaccharyltransferase complex"/>
    <property type="evidence" value="ECO:0007669"/>
    <property type="project" value="TreeGrafter"/>
</dbReference>
<evidence type="ECO:0000256" key="5">
    <source>
        <dbReference type="ARBA" id="ARBA00022729"/>
    </source>
</evidence>
<comment type="subcellular location">
    <subcellularLocation>
        <location evidence="2">Endoplasmic reticulum membrane</location>
        <topology evidence="2">Multi-pass membrane protein</topology>
    </subcellularLocation>
</comment>
<evidence type="ECO:0000313" key="11">
    <source>
        <dbReference type="EMBL" id="RCI01045.1"/>
    </source>
</evidence>
<organism evidence="11 12">
    <name type="scientific">Rhizopus stolonifer</name>
    <name type="common">Rhizopus nigricans</name>
    <dbReference type="NCBI Taxonomy" id="4846"/>
    <lineage>
        <taxon>Eukaryota</taxon>
        <taxon>Fungi</taxon>
        <taxon>Fungi incertae sedis</taxon>
        <taxon>Mucoromycota</taxon>
        <taxon>Mucoromycotina</taxon>
        <taxon>Mucoromycetes</taxon>
        <taxon>Mucorales</taxon>
        <taxon>Mucorineae</taxon>
        <taxon>Rhizopodaceae</taxon>
        <taxon>Rhizopus</taxon>
    </lineage>
</organism>
<name>A0A367KFQ5_RHIST</name>
<dbReference type="OrthoDB" id="67566at2759"/>
<feature type="chain" id="PRO_5016685966" evidence="10">
    <location>
        <begin position="21"/>
        <end position="315"/>
    </location>
</feature>
<keyword evidence="5 10" id="KW-0732">Signal</keyword>
<dbReference type="GO" id="GO:0018279">
    <property type="term" value="P:protein N-linked glycosylation via asparagine"/>
    <property type="evidence" value="ECO:0007669"/>
    <property type="project" value="TreeGrafter"/>
</dbReference>
<feature type="signal peptide" evidence="10">
    <location>
        <begin position="1"/>
        <end position="20"/>
    </location>
</feature>
<evidence type="ECO:0000256" key="4">
    <source>
        <dbReference type="ARBA" id="ARBA00022692"/>
    </source>
</evidence>
<dbReference type="STRING" id="4846.A0A367KFQ5"/>
<dbReference type="AlphaFoldDB" id="A0A367KFQ5"/>
<evidence type="ECO:0000313" key="12">
    <source>
        <dbReference type="Proteomes" id="UP000253551"/>
    </source>
</evidence>
<evidence type="ECO:0000256" key="2">
    <source>
        <dbReference type="ARBA" id="ARBA00004477"/>
    </source>
</evidence>
<feature type="transmembrane region" description="Helical" evidence="9">
    <location>
        <begin position="252"/>
        <end position="271"/>
    </location>
</feature>
<comment type="function">
    <text evidence="1">Subunit of the oligosaccharyl transferase (OST) complex that catalyzes the initial transfer of a defined glycan (Glc(3)Man(9)GlcNAc(2) in eukaryotes) from the lipid carrier dolichol-pyrophosphate to an asparagine residue within an Asn-X-Ser/Thr consensus motif in nascent polypeptide chains, the first step in protein N-glycosylation. N-glycosylation occurs cotranslationally and the complex associates with the Sec61 complex at the channel-forming translocon complex that mediates protein translocation across the endoplasmic reticulum (ER). All subunits are required for a maximal enzyme activity.</text>
</comment>
<evidence type="ECO:0000256" key="1">
    <source>
        <dbReference type="ARBA" id="ARBA00002791"/>
    </source>
</evidence>
<proteinExistence type="inferred from homology"/>
<evidence type="ECO:0000256" key="6">
    <source>
        <dbReference type="ARBA" id="ARBA00022824"/>
    </source>
</evidence>
<gene>
    <name evidence="11" type="primary">OST3</name>
    <name evidence="11" type="ORF">CU098_011444</name>
</gene>
<dbReference type="PANTHER" id="PTHR12692:SF0">
    <property type="entry name" value="GH11935P"/>
    <property type="match status" value="1"/>
</dbReference>
<keyword evidence="8 9" id="KW-0472">Membrane</keyword>
<keyword evidence="7 9" id="KW-1133">Transmembrane helix</keyword>
<sequence>MKGILYTLLTLFVCIGLILAQNTTKKDTLISLVNEEGVIKLNSESFNRFAEGKRDYHFVVFMTALDPQFNCEPCRELEPEILLIAKTYQKSRNNKELFFGYLDFDDGEEIYYQLGLESAPNVLYYSPQNAGDSSNFVKYDIKEKGFKAEALADFFSNQAGFTVKAKRPLNYTTICSQLALGVGAAIAFKLIYSNLYHRTTWAVVSVLIVLIMTTGHMWTRIRGPAYIKHTPEGQINYVTDGVSLQLGVETHIVASVYGFLGLSILSLIKVVPRIEGKGRQNCAALLCTGCIVLIFSGLFALFHIKHGGYPYKLLI</sequence>
<dbReference type="PANTHER" id="PTHR12692">
    <property type="entry name" value="DOLICHYL-DIPHOSPHOOLIGOSACCHARIDE--PROTEIN GLYCOSYLTRANSFERASE-RELATED"/>
    <property type="match status" value="1"/>
</dbReference>
<feature type="transmembrane region" description="Helical" evidence="9">
    <location>
        <begin position="283"/>
        <end position="304"/>
    </location>
</feature>
<evidence type="ECO:0000256" key="9">
    <source>
        <dbReference type="SAM" id="Phobius"/>
    </source>
</evidence>
<dbReference type="Pfam" id="PF04756">
    <property type="entry name" value="OST3_OST6"/>
    <property type="match status" value="1"/>
</dbReference>